<accession>A0A1I7W8I2</accession>
<evidence type="ECO:0000313" key="2">
    <source>
        <dbReference type="WBParaSite" id="Hba_00948"/>
    </source>
</evidence>
<sequence length="102" mass="11623">MLVSSFVQSTISVPLKPLLIVVCQQHLSVYDYFLIFRYLVGTCLRMWSRNEVSGNWLSSLFFVKAVISACWLTASSTSHSEPSKCLKIINSVIKYNTLKQEQ</sequence>
<protein>
    <submittedName>
        <fullName evidence="2">Secreted protein</fullName>
    </submittedName>
</protein>
<organism evidence="1 2">
    <name type="scientific">Heterorhabditis bacteriophora</name>
    <name type="common">Entomopathogenic nematode worm</name>
    <dbReference type="NCBI Taxonomy" id="37862"/>
    <lineage>
        <taxon>Eukaryota</taxon>
        <taxon>Metazoa</taxon>
        <taxon>Ecdysozoa</taxon>
        <taxon>Nematoda</taxon>
        <taxon>Chromadorea</taxon>
        <taxon>Rhabditida</taxon>
        <taxon>Rhabditina</taxon>
        <taxon>Rhabditomorpha</taxon>
        <taxon>Strongyloidea</taxon>
        <taxon>Heterorhabditidae</taxon>
        <taxon>Heterorhabditis</taxon>
    </lineage>
</organism>
<dbReference type="Proteomes" id="UP000095283">
    <property type="component" value="Unplaced"/>
</dbReference>
<reference evidence="2" key="1">
    <citation type="submission" date="2016-11" db="UniProtKB">
        <authorList>
            <consortium name="WormBaseParasite"/>
        </authorList>
    </citation>
    <scope>IDENTIFICATION</scope>
</reference>
<evidence type="ECO:0000313" key="1">
    <source>
        <dbReference type="Proteomes" id="UP000095283"/>
    </source>
</evidence>
<dbReference type="WBParaSite" id="Hba_00948">
    <property type="protein sequence ID" value="Hba_00948"/>
    <property type="gene ID" value="Hba_00948"/>
</dbReference>
<proteinExistence type="predicted"/>
<keyword evidence="1" id="KW-1185">Reference proteome</keyword>
<dbReference type="AlphaFoldDB" id="A0A1I7W8I2"/>
<name>A0A1I7W8I2_HETBA</name>